<protein>
    <submittedName>
        <fullName evidence="1">Acetamidase</fullName>
        <ecNumber evidence="1">3.5.1.-</ecNumber>
    </submittedName>
</protein>
<dbReference type="Gene3D" id="3.10.28.20">
    <property type="entry name" value="Acetamidase/Formamidase-like domains"/>
    <property type="match status" value="1"/>
</dbReference>
<keyword evidence="1" id="KW-0378">Hydrolase</keyword>
<dbReference type="RefSeq" id="WP_156741240.1">
    <property type="nucleotide sequence ID" value="NZ_CACRYJ010000034.1"/>
</dbReference>
<evidence type="ECO:0000313" key="1">
    <source>
        <dbReference type="EMBL" id="VZO37417.1"/>
    </source>
</evidence>
<comment type="caution">
    <text evidence="1">The sequence shown here is derived from an EMBL/GenBank/DDBJ whole genome shotgun (WGS) entry which is preliminary data.</text>
</comment>
<sequence length="364" mass="37972">MSTLLQPLDWSPGGGRYLPATPGTVLWGELPCAGDDPVLTIDPGETVVIDTVSHEGILEDQGRAPAAFFAGHGITEVLRDALAVAAEVPHDPAVHGPHVVTGPIRVRGARPGDVLSMTVLDLRMRADYGIVSSRHGRGALPEQFPLEGAPVTSILARVEPMPDGGARPGASSPWLVGTMAVGPSDDRRVRFPLAPFLGTMGVAVAGSERAHSVPPGRHGGNIDVSLLTVGSTLHVPVQVDGALAYVGDPHYSQGDGEVALTAFEAPLRASVRFDVIPAAHLPRPGELWAETPDLLVPIGLDPDLNVAMRAAVRSAVALLTDLGMHPAHAYAYLSAAGDFAVSQVVDRVRGVHGKIRKADLTDLA</sequence>
<proteinExistence type="predicted"/>
<organism evidence="1 2">
    <name type="scientific">Occultella aeris</name>
    <dbReference type="NCBI Taxonomy" id="2761496"/>
    <lineage>
        <taxon>Bacteria</taxon>
        <taxon>Bacillati</taxon>
        <taxon>Actinomycetota</taxon>
        <taxon>Actinomycetes</taxon>
        <taxon>Micrococcales</taxon>
        <taxon>Ruaniaceae</taxon>
        <taxon>Occultella</taxon>
    </lineage>
</organism>
<name>A0A7M4DK28_9MICO</name>
<dbReference type="AlphaFoldDB" id="A0A7M4DK28"/>
<dbReference type="EC" id="3.5.1.-" evidence="1"/>
<dbReference type="PANTHER" id="PTHR31891">
    <property type="entry name" value="FORMAMIDASE C869.04-RELATED"/>
    <property type="match status" value="1"/>
</dbReference>
<dbReference type="Proteomes" id="UP000419743">
    <property type="component" value="Unassembled WGS sequence"/>
</dbReference>
<reference evidence="1 2" key="1">
    <citation type="submission" date="2019-11" db="EMBL/GenBank/DDBJ databases">
        <authorList>
            <person name="Criscuolo A."/>
        </authorList>
    </citation>
    <scope>NUCLEOTIDE SEQUENCE [LARGE SCALE GENOMIC DNA]</scope>
    <source>
        <strain evidence="1">CIP111667</strain>
    </source>
</reference>
<keyword evidence="2" id="KW-1185">Reference proteome</keyword>
<accession>A0A7M4DK28</accession>
<dbReference type="SUPFAM" id="SSF141130">
    <property type="entry name" value="Acetamidase/Formamidase-like"/>
    <property type="match status" value="1"/>
</dbReference>
<gene>
    <name evidence="1" type="primary">amdA</name>
    <name evidence="1" type="ORF">HALOF300_02490</name>
</gene>
<evidence type="ECO:0000313" key="2">
    <source>
        <dbReference type="Proteomes" id="UP000419743"/>
    </source>
</evidence>
<dbReference type="InterPro" id="IPR004304">
    <property type="entry name" value="FmdA_AmdA"/>
</dbReference>
<dbReference type="GO" id="GO:0016811">
    <property type="term" value="F:hydrolase activity, acting on carbon-nitrogen (but not peptide) bonds, in linear amides"/>
    <property type="evidence" value="ECO:0007669"/>
    <property type="project" value="InterPro"/>
</dbReference>
<dbReference type="PANTHER" id="PTHR31891:SF1">
    <property type="entry name" value="FORMAMIDASE C869.04-RELATED"/>
    <property type="match status" value="1"/>
</dbReference>
<dbReference type="EMBL" id="CACRYJ010000034">
    <property type="protein sequence ID" value="VZO37417.1"/>
    <property type="molecule type" value="Genomic_DNA"/>
</dbReference>
<dbReference type="Pfam" id="PF03069">
    <property type="entry name" value="FmdA_AmdA"/>
    <property type="match status" value="1"/>
</dbReference>
<dbReference type="Gene3D" id="2.60.120.580">
    <property type="entry name" value="Acetamidase/Formamidase-like domains"/>
    <property type="match status" value="2"/>
</dbReference>